<proteinExistence type="predicted"/>
<name>A0ABP1QZ32_9HEXA</name>
<dbReference type="EMBL" id="CAXLJM020000051">
    <property type="protein sequence ID" value="CAL8115126.1"/>
    <property type="molecule type" value="Genomic_DNA"/>
</dbReference>
<comment type="caution">
    <text evidence="1">The sequence shown here is derived from an EMBL/GenBank/DDBJ whole genome shotgun (WGS) entry which is preliminary data.</text>
</comment>
<protein>
    <submittedName>
        <fullName evidence="1">Uncharacterized protein</fullName>
    </submittedName>
</protein>
<keyword evidence="2" id="KW-1185">Reference proteome</keyword>
<gene>
    <name evidence="1" type="ORF">ODALV1_LOCUS16734</name>
</gene>
<organism evidence="1 2">
    <name type="scientific">Orchesella dallaii</name>
    <dbReference type="NCBI Taxonomy" id="48710"/>
    <lineage>
        <taxon>Eukaryota</taxon>
        <taxon>Metazoa</taxon>
        <taxon>Ecdysozoa</taxon>
        <taxon>Arthropoda</taxon>
        <taxon>Hexapoda</taxon>
        <taxon>Collembola</taxon>
        <taxon>Entomobryomorpha</taxon>
        <taxon>Entomobryoidea</taxon>
        <taxon>Orchesellidae</taxon>
        <taxon>Orchesellinae</taxon>
        <taxon>Orchesella</taxon>
    </lineage>
</organism>
<evidence type="ECO:0000313" key="1">
    <source>
        <dbReference type="EMBL" id="CAL8115126.1"/>
    </source>
</evidence>
<accession>A0ABP1QZ32</accession>
<reference evidence="1 2" key="1">
    <citation type="submission" date="2024-08" db="EMBL/GenBank/DDBJ databases">
        <authorList>
            <person name="Cucini C."/>
            <person name="Frati F."/>
        </authorList>
    </citation>
    <scope>NUCLEOTIDE SEQUENCE [LARGE SCALE GENOMIC DNA]</scope>
</reference>
<sequence>MPDCTLFSMDVLFQMRSELCGSLKNARIDSIWDIGIDNDDHVSTTWQQCTEYVDVKGRGRQEKRHGCSEQGSHFLRSFRHLSRSQFTPDIRRLFVSSTQVSLH</sequence>
<dbReference type="Proteomes" id="UP001642540">
    <property type="component" value="Unassembled WGS sequence"/>
</dbReference>
<evidence type="ECO:0000313" key="2">
    <source>
        <dbReference type="Proteomes" id="UP001642540"/>
    </source>
</evidence>